<dbReference type="EC" id="4.1.1.11" evidence="9"/>
<comment type="pathway">
    <text evidence="9">Cofactor biosynthesis; (R)-pantothenate biosynthesis; beta-alanine from L-aspartate: step 1/1.</text>
</comment>
<organism evidence="14 15">
    <name type="scientific">Maricaulis salignorans</name>
    <dbReference type="NCBI Taxonomy" id="144026"/>
    <lineage>
        <taxon>Bacteria</taxon>
        <taxon>Pseudomonadati</taxon>
        <taxon>Pseudomonadota</taxon>
        <taxon>Alphaproteobacteria</taxon>
        <taxon>Maricaulales</taxon>
        <taxon>Maricaulaceae</taxon>
        <taxon>Maricaulis</taxon>
    </lineage>
</organism>
<dbReference type="InterPro" id="IPR003190">
    <property type="entry name" value="Asp_decarbox"/>
</dbReference>
<protein>
    <recommendedName>
        <fullName evidence="9">Aspartate 1-decarboxylase</fullName>
        <ecNumber evidence="9">4.1.1.11</ecNumber>
    </recommendedName>
    <alternativeName>
        <fullName evidence="9">Aspartate alpha-decarboxylase</fullName>
    </alternativeName>
    <component>
        <recommendedName>
            <fullName evidence="9">Aspartate 1-decarboxylase beta chain</fullName>
        </recommendedName>
    </component>
    <component>
        <recommendedName>
            <fullName evidence="9">Aspartate 1-decarboxylase alpha chain</fullName>
        </recommendedName>
    </component>
</protein>
<dbReference type="Pfam" id="PF02261">
    <property type="entry name" value="Asp_decarbox"/>
    <property type="match status" value="1"/>
</dbReference>
<feature type="chain" id="PRO_5011837437" description="Aspartate 1-decarboxylase alpha chain" evidence="9 13">
    <location>
        <begin position="25"/>
        <end position="121"/>
    </location>
</feature>
<dbReference type="Proteomes" id="UP000199759">
    <property type="component" value="Unassembled WGS sequence"/>
</dbReference>
<dbReference type="EMBL" id="FNHG01000007">
    <property type="protein sequence ID" value="SDM25580.1"/>
    <property type="molecule type" value="Genomic_DNA"/>
</dbReference>
<dbReference type="SUPFAM" id="SSF50692">
    <property type="entry name" value="ADC-like"/>
    <property type="match status" value="1"/>
</dbReference>
<feature type="binding site" evidence="9 11">
    <location>
        <position position="57"/>
    </location>
    <ligand>
        <name>substrate</name>
    </ligand>
</feature>
<dbReference type="STRING" id="144026.SAMN04488568_107117"/>
<keyword evidence="3 9" id="KW-0210">Decarboxylase</keyword>
<evidence type="ECO:0000313" key="15">
    <source>
        <dbReference type="Proteomes" id="UP000199759"/>
    </source>
</evidence>
<evidence type="ECO:0000256" key="1">
    <source>
        <dbReference type="ARBA" id="ARBA00022490"/>
    </source>
</evidence>
<keyword evidence="4 9" id="KW-0068">Autocatalytic cleavage</keyword>
<keyword evidence="6 9" id="KW-0456">Lyase</keyword>
<evidence type="ECO:0000256" key="6">
    <source>
        <dbReference type="ARBA" id="ARBA00023239"/>
    </source>
</evidence>
<comment type="catalytic activity">
    <reaction evidence="9">
        <text>L-aspartate + H(+) = beta-alanine + CO2</text>
        <dbReference type="Rhea" id="RHEA:19497"/>
        <dbReference type="ChEBI" id="CHEBI:15378"/>
        <dbReference type="ChEBI" id="CHEBI:16526"/>
        <dbReference type="ChEBI" id="CHEBI:29991"/>
        <dbReference type="ChEBI" id="CHEBI:57966"/>
        <dbReference type="EC" id="4.1.1.11"/>
    </reaction>
</comment>
<dbReference type="GO" id="GO:0015940">
    <property type="term" value="P:pantothenate biosynthetic process"/>
    <property type="evidence" value="ECO:0007669"/>
    <property type="project" value="UniProtKB-UniRule"/>
</dbReference>
<comment type="subunit">
    <text evidence="9">Heterooctamer of four alpha and four beta subunits.</text>
</comment>
<evidence type="ECO:0000256" key="2">
    <source>
        <dbReference type="ARBA" id="ARBA00022655"/>
    </source>
</evidence>
<dbReference type="GO" id="GO:0006523">
    <property type="term" value="P:alanine biosynthetic process"/>
    <property type="evidence" value="ECO:0007669"/>
    <property type="project" value="InterPro"/>
</dbReference>
<feature type="modified residue" description="Pyruvic acid (Ser)" evidence="9 12">
    <location>
        <position position="25"/>
    </location>
</feature>
<dbReference type="PIRSF" id="PIRSF006246">
    <property type="entry name" value="Asp_decarbox"/>
    <property type="match status" value="1"/>
</dbReference>
<evidence type="ECO:0000256" key="7">
    <source>
        <dbReference type="ARBA" id="ARBA00023270"/>
    </source>
</evidence>
<evidence type="ECO:0000256" key="8">
    <source>
        <dbReference type="ARBA" id="ARBA00023317"/>
    </source>
</evidence>
<name>A0A1G9RR84_9PROT</name>
<evidence type="ECO:0000256" key="3">
    <source>
        <dbReference type="ARBA" id="ARBA00022793"/>
    </source>
</evidence>
<dbReference type="GO" id="GO:0005829">
    <property type="term" value="C:cytosol"/>
    <property type="evidence" value="ECO:0007669"/>
    <property type="project" value="TreeGrafter"/>
</dbReference>
<keyword evidence="15" id="KW-1185">Reference proteome</keyword>
<keyword evidence="2 9" id="KW-0566">Pantothenate biosynthesis</keyword>
<feature type="active site" description="Proton donor" evidence="9 10">
    <location>
        <position position="58"/>
    </location>
</feature>
<comment type="function">
    <text evidence="9">Catalyzes the pyruvoyl-dependent decarboxylation of aspartate to produce beta-alanine.</text>
</comment>
<reference evidence="14 15" key="1">
    <citation type="submission" date="2016-10" db="EMBL/GenBank/DDBJ databases">
        <authorList>
            <person name="de Groot N.N."/>
        </authorList>
    </citation>
    <scope>NUCLEOTIDE SEQUENCE [LARGE SCALE GENOMIC DNA]</scope>
    <source>
        <strain evidence="14 15">DSM 16077</strain>
    </source>
</reference>
<dbReference type="InterPro" id="IPR009010">
    <property type="entry name" value="Asp_de-COase-like_dom_sf"/>
</dbReference>
<evidence type="ECO:0000256" key="12">
    <source>
        <dbReference type="PIRSR" id="PIRSR006246-3"/>
    </source>
</evidence>
<dbReference type="PANTHER" id="PTHR21012:SF0">
    <property type="entry name" value="ASPARTATE 1-DECARBOXYLASE"/>
    <property type="match status" value="1"/>
</dbReference>
<gene>
    <name evidence="9" type="primary">panD</name>
    <name evidence="14" type="ORF">SAMN04488568_107117</name>
</gene>
<evidence type="ECO:0000256" key="10">
    <source>
        <dbReference type="PIRSR" id="PIRSR006246-1"/>
    </source>
</evidence>
<keyword evidence="5 9" id="KW-0865">Zymogen</keyword>
<accession>A0A1G9RR84</accession>
<dbReference type="RefSeq" id="WP_091769364.1">
    <property type="nucleotide sequence ID" value="NZ_FNHG01000007.1"/>
</dbReference>
<evidence type="ECO:0000256" key="4">
    <source>
        <dbReference type="ARBA" id="ARBA00022813"/>
    </source>
</evidence>
<feature type="binding site" evidence="9 11">
    <location>
        <begin position="73"/>
        <end position="75"/>
    </location>
    <ligand>
        <name>substrate</name>
    </ligand>
</feature>
<evidence type="ECO:0000256" key="5">
    <source>
        <dbReference type="ARBA" id="ARBA00023145"/>
    </source>
</evidence>
<comment type="PTM">
    <text evidence="9 12">Is synthesized initially as an inactive proenzyme, which is activated by self-cleavage at a specific serine bond to produce a beta-subunit with a hydroxyl group at its C-terminus and an alpha-subunit with a pyruvoyl group at its N-terminus.</text>
</comment>
<dbReference type="PANTHER" id="PTHR21012">
    <property type="entry name" value="ASPARTATE 1-DECARBOXYLASE"/>
    <property type="match status" value="1"/>
</dbReference>
<feature type="chain" id="PRO_5011837438" description="Aspartate 1-decarboxylase beta chain" evidence="9 13">
    <location>
        <begin position="1"/>
        <end position="24"/>
    </location>
</feature>
<dbReference type="Gene3D" id="2.40.40.20">
    <property type="match status" value="1"/>
</dbReference>
<dbReference type="AlphaFoldDB" id="A0A1G9RR84"/>
<keyword evidence="7 9" id="KW-0704">Schiff base</keyword>
<dbReference type="UniPathway" id="UPA00028">
    <property type="reaction ID" value="UER00002"/>
</dbReference>
<evidence type="ECO:0000313" key="14">
    <source>
        <dbReference type="EMBL" id="SDM25580.1"/>
    </source>
</evidence>
<dbReference type="OrthoDB" id="9803983at2"/>
<sequence length="121" mass="13255">MRLTMMKCKLHRATVTQADLHYEGSISIDSDLLDAAGILPYEQVDVLNINNGERFTTYAIEAPRGSRMFGINGAAARLAQIGDRIIVVAYADMDAAEARQHDPVVVLFDEHNQVVAKPDAA</sequence>
<keyword evidence="8 9" id="KW-0670">Pyruvate</keyword>
<evidence type="ECO:0000256" key="11">
    <source>
        <dbReference type="PIRSR" id="PIRSR006246-2"/>
    </source>
</evidence>
<comment type="cofactor">
    <cofactor evidence="9 10">
        <name>pyruvate</name>
        <dbReference type="ChEBI" id="CHEBI:15361"/>
    </cofactor>
    <text evidence="9 10">Binds 1 pyruvoyl group covalently per subunit.</text>
</comment>
<dbReference type="GO" id="GO:0004068">
    <property type="term" value="F:aspartate 1-decarboxylase activity"/>
    <property type="evidence" value="ECO:0007669"/>
    <property type="project" value="UniProtKB-UniRule"/>
</dbReference>
<evidence type="ECO:0000256" key="13">
    <source>
        <dbReference type="PIRSR" id="PIRSR006246-5"/>
    </source>
</evidence>
<dbReference type="HAMAP" id="MF_00446">
    <property type="entry name" value="PanD"/>
    <property type="match status" value="1"/>
</dbReference>
<comment type="similarity">
    <text evidence="9">Belongs to the PanD family.</text>
</comment>
<feature type="active site" description="Schiff-base intermediate with substrate; via pyruvic acid" evidence="9 10">
    <location>
        <position position="25"/>
    </location>
</feature>
<dbReference type="CDD" id="cd06919">
    <property type="entry name" value="Asp_decarbox"/>
    <property type="match status" value="1"/>
</dbReference>
<comment type="subcellular location">
    <subcellularLocation>
        <location evidence="9">Cytoplasm</location>
    </subcellularLocation>
</comment>
<proteinExistence type="inferred from homology"/>
<keyword evidence="1 9" id="KW-0963">Cytoplasm</keyword>
<dbReference type="NCBIfam" id="TIGR00223">
    <property type="entry name" value="panD"/>
    <property type="match status" value="1"/>
</dbReference>
<evidence type="ECO:0000256" key="9">
    <source>
        <dbReference type="HAMAP-Rule" id="MF_00446"/>
    </source>
</evidence>